<keyword evidence="3" id="KW-1185">Reference proteome</keyword>
<gene>
    <name evidence="2" type="ORF">BW737_014625</name>
</gene>
<keyword evidence="1" id="KW-1133">Transmembrane helix</keyword>
<feature type="transmembrane region" description="Helical" evidence="1">
    <location>
        <begin position="87"/>
        <end position="104"/>
    </location>
</feature>
<evidence type="ECO:0000313" key="3">
    <source>
        <dbReference type="Proteomes" id="UP000194577"/>
    </source>
</evidence>
<feature type="transmembrane region" description="Helical" evidence="1">
    <location>
        <begin position="23"/>
        <end position="41"/>
    </location>
</feature>
<keyword evidence="1" id="KW-0812">Transmembrane</keyword>
<reference evidence="2 3" key="1">
    <citation type="submission" date="2017-10" db="EMBL/GenBank/DDBJ databases">
        <title>Draft genome sequence of cellulolytic Actinomyces sp CtC72 isolated from cattle rumen fluid.</title>
        <authorList>
            <person name="Joshi A.J."/>
            <person name="Vasudevan G."/>
            <person name="Lanjekar V.B."/>
            <person name="Hivarkar S."/>
            <person name="Engineer A."/>
            <person name="Pore S.D."/>
            <person name="Dhakephalkar P.K."/>
            <person name="Dagar S."/>
        </authorList>
    </citation>
    <scope>NUCLEOTIDE SEQUENCE [LARGE SCALE GENOMIC DNA]</scope>
    <source>
        <strain evidence="3">CtC72</strain>
    </source>
</reference>
<comment type="caution">
    <text evidence="2">The sequence shown here is derived from an EMBL/GenBank/DDBJ whole genome shotgun (WGS) entry which is preliminary data.</text>
</comment>
<feature type="transmembrane region" description="Helical" evidence="1">
    <location>
        <begin position="47"/>
        <end position="66"/>
    </location>
</feature>
<name>A0ABX4M8D1_9ACTO</name>
<sequence length="238" mass="24886">MVIIAVAGAIGCVELLSGKRHRVALGLSGIPVLTGLAYGLVNRHDPNALPIGLVLGSAGGFDALAIGALRGDKRHETGLHRIRRADVGVALVYAAIIVVTYATSADALRDERGEPLFIIAKPVSFVVLALSVVCMMLSYDAFGKGHTRACIGWSALLLPLGCVLVLPIGLGPLLPPVGLFIGAASALFALLIGLLPVPGLTVSNIHNLRKAHVLAFLGYLGIIVLCVVYVVVWRQLTR</sequence>
<dbReference type="EMBL" id="MTPX02000082">
    <property type="protein sequence ID" value="PHP51704.1"/>
    <property type="molecule type" value="Genomic_DNA"/>
</dbReference>
<protein>
    <submittedName>
        <fullName evidence="2">Uncharacterized protein</fullName>
    </submittedName>
</protein>
<feature type="transmembrane region" description="Helical" evidence="1">
    <location>
        <begin position="177"/>
        <end position="201"/>
    </location>
</feature>
<evidence type="ECO:0000313" key="2">
    <source>
        <dbReference type="EMBL" id="PHP51704.1"/>
    </source>
</evidence>
<feature type="transmembrane region" description="Helical" evidence="1">
    <location>
        <begin position="116"/>
        <end position="139"/>
    </location>
</feature>
<keyword evidence="1" id="KW-0472">Membrane</keyword>
<dbReference type="Proteomes" id="UP000194577">
    <property type="component" value="Unassembled WGS sequence"/>
</dbReference>
<feature type="transmembrane region" description="Helical" evidence="1">
    <location>
        <begin position="151"/>
        <end position="171"/>
    </location>
</feature>
<proteinExistence type="predicted"/>
<evidence type="ECO:0000256" key="1">
    <source>
        <dbReference type="SAM" id="Phobius"/>
    </source>
</evidence>
<feature type="transmembrane region" description="Helical" evidence="1">
    <location>
        <begin position="213"/>
        <end position="232"/>
    </location>
</feature>
<accession>A0ABX4M8D1</accession>
<organism evidence="2 3">
    <name type="scientific">Actinomyces ruminis</name>
    <dbReference type="NCBI Taxonomy" id="1937003"/>
    <lineage>
        <taxon>Bacteria</taxon>
        <taxon>Bacillati</taxon>
        <taxon>Actinomycetota</taxon>
        <taxon>Actinomycetes</taxon>
        <taxon>Actinomycetales</taxon>
        <taxon>Actinomycetaceae</taxon>
        <taxon>Actinomyces</taxon>
    </lineage>
</organism>